<protein>
    <submittedName>
        <fullName evidence="2">Uncharacterized protein</fullName>
    </submittedName>
</protein>
<sequence length="206" mass="22128">MSLNTPKRALRRDCEAPVPRVMKRAPKPSRRHKHQPLGSSQAPPFNHAAGCRRSTVLHLISLISTTLLPSALAILSISISYVFTEGSPHRKPFIVTDLHHAYSPLLGAPFHLGEAVATAAGRKRALRAATATVNGESCVGTCNTEMSSMSNTTPILVRLMTLPVEPHAMPSQLWQQSNEGVQESSSFGGSKMILLLNSSNASLSTT</sequence>
<name>A0A0L9U3Q0_PHAAN</name>
<dbReference type="EMBL" id="CM003373">
    <property type="protein sequence ID" value="KOM37420.1"/>
    <property type="molecule type" value="Genomic_DNA"/>
</dbReference>
<organism evidence="2 3">
    <name type="scientific">Phaseolus angularis</name>
    <name type="common">Azuki bean</name>
    <name type="synonym">Vigna angularis</name>
    <dbReference type="NCBI Taxonomy" id="3914"/>
    <lineage>
        <taxon>Eukaryota</taxon>
        <taxon>Viridiplantae</taxon>
        <taxon>Streptophyta</taxon>
        <taxon>Embryophyta</taxon>
        <taxon>Tracheophyta</taxon>
        <taxon>Spermatophyta</taxon>
        <taxon>Magnoliopsida</taxon>
        <taxon>eudicotyledons</taxon>
        <taxon>Gunneridae</taxon>
        <taxon>Pentapetalae</taxon>
        <taxon>rosids</taxon>
        <taxon>fabids</taxon>
        <taxon>Fabales</taxon>
        <taxon>Fabaceae</taxon>
        <taxon>Papilionoideae</taxon>
        <taxon>50 kb inversion clade</taxon>
        <taxon>NPAAA clade</taxon>
        <taxon>indigoferoid/millettioid clade</taxon>
        <taxon>Phaseoleae</taxon>
        <taxon>Vigna</taxon>
    </lineage>
</organism>
<feature type="compositionally biased region" description="Basic residues" evidence="1">
    <location>
        <begin position="21"/>
        <end position="35"/>
    </location>
</feature>
<accession>A0A0L9U3Q0</accession>
<reference evidence="3" key="1">
    <citation type="journal article" date="2015" name="Proc. Natl. Acad. Sci. U.S.A.">
        <title>Genome sequencing of adzuki bean (Vigna angularis) provides insight into high starch and low fat accumulation and domestication.</title>
        <authorList>
            <person name="Yang K."/>
            <person name="Tian Z."/>
            <person name="Chen C."/>
            <person name="Luo L."/>
            <person name="Zhao B."/>
            <person name="Wang Z."/>
            <person name="Yu L."/>
            <person name="Li Y."/>
            <person name="Sun Y."/>
            <person name="Li W."/>
            <person name="Chen Y."/>
            <person name="Li Y."/>
            <person name="Zhang Y."/>
            <person name="Ai D."/>
            <person name="Zhao J."/>
            <person name="Shang C."/>
            <person name="Ma Y."/>
            <person name="Wu B."/>
            <person name="Wang M."/>
            <person name="Gao L."/>
            <person name="Sun D."/>
            <person name="Zhang P."/>
            <person name="Guo F."/>
            <person name="Wang W."/>
            <person name="Li Y."/>
            <person name="Wang J."/>
            <person name="Varshney R.K."/>
            <person name="Wang J."/>
            <person name="Ling H.Q."/>
            <person name="Wan P."/>
        </authorList>
    </citation>
    <scope>NUCLEOTIDE SEQUENCE</scope>
    <source>
        <strain evidence="3">cv. Jingnong 6</strain>
    </source>
</reference>
<evidence type="ECO:0000313" key="2">
    <source>
        <dbReference type="EMBL" id="KOM37420.1"/>
    </source>
</evidence>
<gene>
    <name evidence="2" type="ORF">LR48_Vigan03g080200</name>
</gene>
<evidence type="ECO:0000256" key="1">
    <source>
        <dbReference type="SAM" id="MobiDB-lite"/>
    </source>
</evidence>
<dbReference type="AlphaFoldDB" id="A0A0L9U3Q0"/>
<feature type="region of interest" description="Disordered" evidence="1">
    <location>
        <begin position="1"/>
        <end position="46"/>
    </location>
</feature>
<evidence type="ECO:0000313" key="3">
    <source>
        <dbReference type="Proteomes" id="UP000053144"/>
    </source>
</evidence>
<dbReference type="Gramene" id="KOM37420">
    <property type="protein sequence ID" value="KOM37420"/>
    <property type="gene ID" value="LR48_Vigan03g080200"/>
</dbReference>
<proteinExistence type="predicted"/>
<dbReference type="Proteomes" id="UP000053144">
    <property type="component" value="Chromosome 3"/>
</dbReference>